<protein>
    <submittedName>
        <fullName evidence="1">Uncharacterized protein</fullName>
    </submittedName>
</protein>
<proteinExistence type="predicted"/>
<evidence type="ECO:0000313" key="2">
    <source>
        <dbReference type="Proteomes" id="UP000177682"/>
    </source>
</evidence>
<name>A0A1F5PJW7_9BACT</name>
<accession>A0A1F5PJW7</accession>
<reference evidence="1 2" key="1">
    <citation type="journal article" date="2016" name="Nat. Commun.">
        <title>Thousands of microbial genomes shed light on interconnected biogeochemical processes in an aquifer system.</title>
        <authorList>
            <person name="Anantharaman K."/>
            <person name="Brown C.T."/>
            <person name="Hug L.A."/>
            <person name="Sharon I."/>
            <person name="Castelle C.J."/>
            <person name="Probst A.J."/>
            <person name="Thomas B.C."/>
            <person name="Singh A."/>
            <person name="Wilkins M.J."/>
            <person name="Karaoz U."/>
            <person name="Brodie E.L."/>
            <person name="Williams K.H."/>
            <person name="Hubbard S.S."/>
            <person name="Banfield J.F."/>
        </authorList>
    </citation>
    <scope>NUCLEOTIDE SEQUENCE [LARGE SCALE GENOMIC DNA]</scope>
</reference>
<gene>
    <name evidence="1" type="ORF">A3E29_04000</name>
</gene>
<sequence>MLPNGVREEELGPIGKMWVRAILAQQEADDEIRRRNHMLIYAYIQFPNGERTTAGTNALVAAYEARLKGSEPSNLVDQDWYGKIAHCWPSAKFGNSLNVAFIDHRGEHLDEVLKGLRSAIPEHVAVHQFTPAAEEVIPPAGSEIPHAAVAAKRVVLSFTRTQSSAA</sequence>
<dbReference type="AlphaFoldDB" id="A0A1F5PJW7"/>
<evidence type="ECO:0000313" key="1">
    <source>
        <dbReference type="EMBL" id="OGE90233.1"/>
    </source>
</evidence>
<comment type="caution">
    <text evidence="1">The sequence shown here is derived from an EMBL/GenBank/DDBJ whole genome shotgun (WGS) entry which is preliminary data.</text>
</comment>
<dbReference type="EMBL" id="MFEY01000007">
    <property type="protein sequence ID" value="OGE90233.1"/>
    <property type="molecule type" value="Genomic_DNA"/>
</dbReference>
<organism evidence="1 2">
    <name type="scientific">Candidatus Doudnabacteria bacterium RIFCSPHIGHO2_12_FULL_48_16</name>
    <dbReference type="NCBI Taxonomy" id="1817838"/>
    <lineage>
        <taxon>Bacteria</taxon>
        <taxon>Candidatus Doudnaibacteriota</taxon>
    </lineage>
</organism>
<dbReference type="Proteomes" id="UP000177682">
    <property type="component" value="Unassembled WGS sequence"/>
</dbReference>